<reference evidence="2 3" key="1">
    <citation type="journal article" date="2016" name="Nat. Commun.">
        <title>Thousands of microbial genomes shed light on interconnected biogeochemical processes in an aquifer system.</title>
        <authorList>
            <person name="Anantharaman K."/>
            <person name="Brown C.T."/>
            <person name="Hug L.A."/>
            <person name="Sharon I."/>
            <person name="Castelle C.J."/>
            <person name="Probst A.J."/>
            <person name="Thomas B.C."/>
            <person name="Singh A."/>
            <person name="Wilkins M.J."/>
            <person name="Karaoz U."/>
            <person name="Brodie E.L."/>
            <person name="Williams K.H."/>
            <person name="Hubbard S.S."/>
            <person name="Banfield J.F."/>
        </authorList>
    </citation>
    <scope>NUCLEOTIDE SEQUENCE [LARGE SCALE GENOMIC DNA]</scope>
</reference>
<feature type="domain" description="HEPN" evidence="1">
    <location>
        <begin position="12"/>
        <end position="121"/>
    </location>
</feature>
<dbReference type="InterPro" id="IPR007842">
    <property type="entry name" value="HEPN_dom"/>
</dbReference>
<evidence type="ECO:0000313" key="2">
    <source>
        <dbReference type="EMBL" id="OGF22600.1"/>
    </source>
</evidence>
<dbReference type="STRING" id="1797985.A2Y83_01085"/>
<dbReference type="AlphaFoldDB" id="A0A1F5S7B6"/>
<comment type="caution">
    <text evidence="2">The sequence shown here is derived from an EMBL/GenBank/DDBJ whole genome shotgun (WGS) entry which is preliminary data.</text>
</comment>
<dbReference type="Pfam" id="PF05168">
    <property type="entry name" value="HEPN"/>
    <property type="match status" value="1"/>
</dbReference>
<organism evidence="2 3">
    <name type="scientific">Candidatus Falkowbacteria bacterium RBG_13_39_14</name>
    <dbReference type="NCBI Taxonomy" id="1797985"/>
    <lineage>
        <taxon>Bacteria</taxon>
        <taxon>Candidatus Falkowiibacteriota</taxon>
    </lineage>
</organism>
<dbReference type="PROSITE" id="PS50910">
    <property type="entry name" value="HEPN"/>
    <property type="match status" value="1"/>
</dbReference>
<proteinExistence type="predicted"/>
<dbReference type="Gene3D" id="1.20.120.330">
    <property type="entry name" value="Nucleotidyltransferases domain 2"/>
    <property type="match status" value="1"/>
</dbReference>
<accession>A0A1F5S7B6</accession>
<dbReference type="SUPFAM" id="SSF81593">
    <property type="entry name" value="Nucleotidyltransferase substrate binding subunit/domain"/>
    <property type="match status" value="1"/>
</dbReference>
<evidence type="ECO:0000259" key="1">
    <source>
        <dbReference type="PROSITE" id="PS50910"/>
    </source>
</evidence>
<sequence length="132" mass="15678">MINVKKIVKYWAETAEHNFGTAEFLLKGKRYPECLFFCHLTLEKILKALVVKKTKEHAPYIHNLVVLAKKAGMELSSEQIDRLTTITEFNIAGRYRAEKYNFYKKSTKGYTEKYFKITKDFFIWLNKKLQEK</sequence>
<gene>
    <name evidence="2" type="ORF">A2Y83_01085</name>
</gene>
<dbReference type="Proteomes" id="UP000178323">
    <property type="component" value="Unassembled WGS sequence"/>
</dbReference>
<evidence type="ECO:0000313" key="3">
    <source>
        <dbReference type="Proteomes" id="UP000178323"/>
    </source>
</evidence>
<name>A0A1F5S7B6_9BACT</name>
<dbReference type="EMBL" id="MFFS01000020">
    <property type="protein sequence ID" value="OGF22600.1"/>
    <property type="molecule type" value="Genomic_DNA"/>
</dbReference>
<protein>
    <recommendedName>
        <fullName evidence="1">HEPN domain-containing protein</fullName>
    </recommendedName>
</protein>
<dbReference type="SMART" id="SM00748">
    <property type="entry name" value="HEPN"/>
    <property type="match status" value="1"/>
</dbReference>